<dbReference type="SUPFAM" id="SSF50331">
    <property type="entry name" value="MOP-like"/>
    <property type="match status" value="1"/>
</dbReference>
<comment type="subunit">
    <text evidence="7">The complex is composed of two ATP-binding proteins (PotA), two transmembrane proteins (PotB and PotC) and a solute-binding protein (PotD).</text>
</comment>
<dbReference type="GO" id="GO:0005524">
    <property type="term" value="F:ATP binding"/>
    <property type="evidence" value="ECO:0007669"/>
    <property type="project" value="UniProtKB-KW"/>
</dbReference>
<evidence type="ECO:0000256" key="1">
    <source>
        <dbReference type="ARBA" id="ARBA00022448"/>
    </source>
</evidence>
<dbReference type="InterPro" id="IPR008995">
    <property type="entry name" value="Mo/tungstate-bd_C_term_dom"/>
</dbReference>
<feature type="domain" description="ABC transporter" evidence="8">
    <location>
        <begin position="2"/>
        <end position="236"/>
    </location>
</feature>
<keyword evidence="5 7" id="KW-1278">Translocase</keyword>
<dbReference type="NCBIfam" id="TIGR01187">
    <property type="entry name" value="potA"/>
    <property type="match status" value="1"/>
</dbReference>
<comment type="function">
    <text evidence="7">Part of the ABC transporter complex PotABCD involved in spermidine/putrescine import. Responsible for energy coupling to the transport system.</text>
</comment>
<evidence type="ECO:0000256" key="5">
    <source>
        <dbReference type="ARBA" id="ARBA00022967"/>
    </source>
</evidence>
<dbReference type="Gene3D" id="3.40.50.300">
    <property type="entry name" value="P-loop containing nucleotide triphosphate hydrolases"/>
    <property type="match status" value="1"/>
</dbReference>
<dbReference type="EC" id="7.6.2.11" evidence="7"/>
<keyword evidence="3 7" id="KW-0547">Nucleotide-binding</keyword>
<comment type="caution">
    <text evidence="9">The sequence shown here is derived from an EMBL/GenBank/DDBJ whole genome shotgun (WGS) entry which is preliminary data.</text>
</comment>
<evidence type="ECO:0000259" key="8">
    <source>
        <dbReference type="PROSITE" id="PS50893"/>
    </source>
</evidence>
<comment type="catalytic activity">
    <reaction evidence="7">
        <text>ATP + H2O + polyamine-[polyamine-binding protein]Side 1 = ADP + phosphate + polyamineSide 2 + [polyamine-binding protein]Side 1.</text>
        <dbReference type="EC" id="7.6.2.11"/>
    </reaction>
</comment>
<accession>A0A6B0TSG6</accession>
<proteinExistence type="inferred from homology"/>
<dbReference type="FunFam" id="3.40.50.300:FF:000133">
    <property type="entry name" value="Spermidine/putrescine import ATP-binding protein PotA"/>
    <property type="match status" value="1"/>
</dbReference>
<evidence type="ECO:0000256" key="3">
    <source>
        <dbReference type="ARBA" id="ARBA00022741"/>
    </source>
</evidence>
<keyword evidence="10" id="KW-1185">Reference proteome</keyword>
<keyword evidence="4 7" id="KW-0067">ATP-binding</keyword>
<dbReference type="InterPro" id="IPR027417">
    <property type="entry name" value="P-loop_NTPase"/>
</dbReference>
<dbReference type="Pfam" id="PF00005">
    <property type="entry name" value="ABC_tran"/>
    <property type="match status" value="1"/>
</dbReference>
<evidence type="ECO:0000256" key="4">
    <source>
        <dbReference type="ARBA" id="ARBA00022840"/>
    </source>
</evidence>
<dbReference type="AlphaFoldDB" id="A0A6B0TSG6"/>
<dbReference type="InterPro" id="IPR003439">
    <property type="entry name" value="ABC_transporter-like_ATP-bd"/>
</dbReference>
<dbReference type="PROSITE" id="PS00211">
    <property type="entry name" value="ABC_TRANSPORTER_1"/>
    <property type="match status" value="1"/>
</dbReference>
<dbReference type="RefSeq" id="WP_160854369.1">
    <property type="nucleotide sequence ID" value="NZ_WUWG01000003.1"/>
</dbReference>
<dbReference type="Proteomes" id="UP000436016">
    <property type="component" value="Unassembled WGS sequence"/>
</dbReference>
<evidence type="ECO:0000313" key="10">
    <source>
        <dbReference type="Proteomes" id="UP000436016"/>
    </source>
</evidence>
<dbReference type="InterPro" id="IPR003593">
    <property type="entry name" value="AAA+_ATPase"/>
</dbReference>
<dbReference type="Gene3D" id="2.40.50.100">
    <property type="match status" value="1"/>
</dbReference>
<evidence type="ECO:0000256" key="7">
    <source>
        <dbReference type="RuleBase" id="RU364083"/>
    </source>
</evidence>
<comment type="similarity">
    <text evidence="7">Belongs to the ABC transporter superfamily. Spermidine/putrescine importer (TC 3.A.1.11.1) family.</text>
</comment>
<dbReference type="PANTHER" id="PTHR42781:SF4">
    <property type="entry name" value="SPERMIDINE_PUTRESCINE IMPORT ATP-BINDING PROTEIN POTA"/>
    <property type="match status" value="1"/>
</dbReference>
<dbReference type="InterPro" id="IPR013611">
    <property type="entry name" value="Transp-assoc_OB_typ2"/>
</dbReference>
<evidence type="ECO:0000313" key="9">
    <source>
        <dbReference type="EMBL" id="MXU65679.1"/>
    </source>
</evidence>
<protein>
    <recommendedName>
        <fullName evidence="7">Spermidine/putrescine import ATP-binding protein PotA</fullName>
        <ecNumber evidence="7">7.6.2.11</ecNumber>
    </recommendedName>
</protein>
<dbReference type="GO" id="GO:0043190">
    <property type="term" value="C:ATP-binding cassette (ABC) transporter complex"/>
    <property type="evidence" value="ECO:0007669"/>
    <property type="project" value="InterPro"/>
</dbReference>
<dbReference type="InterPro" id="IPR017871">
    <property type="entry name" value="ABC_transporter-like_CS"/>
</dbReference>
<keyword evidence="1 7" id="KW-0813">Transport</keyword>
<dbReference type="GO" id="GO:0016887">
    <property type="term" value="F:ATP hydrolysis activity"/>
    <property type="evidence" value="ECO:0007669"/>
    <property type="project" value="InterPro"/>
</dbReference>
<dbReference type="GO" id="GO:0015417">
    <property type="term" value="F:ABC-type polyamine transporter activity"/>
    <property type="evidence" value="ECO:0007669"/>
    <property type="project" value="UniProtKB-EC"/>
</dbReference>
<dbReference type="InterPro" id="IPR050093">
    <property type="entry name" value="ABC_SmlMolc_Importer"/>
</dbReference>
<evidence type="ECO:0000256" key="6">
    <source>
        <dbReference type="ARBA" id="ARBA00023136"/>
    </source>
</evidence>
<keyword evidence="6 7" id="KW-0472">Membrane</keyword>
<dbReference type="SUPFAM" id="SSF52540">
    <property type="entry name" value="P-loop containing nucleoside triphosphate hydrolases"/>
    <property type="match status" value="1"/>
</dbReference>
<organism evidence="9 10">
    <name type="scientific">Oceanomicrobium pacificus</name>
    <dbReference type="NCBI Taxonomy" id="2692916"/>
    <lineage>
        <taxon>Bacteria</taxon>
        <taxon>Pseudomonadati</taxon>
        <taxon>Pseudomonadota</taxon>
        <taxon>Alphaproteobacteria</taxon>
        <taxon>Rhodobacterales</taxon>
        <taxon>Paracoccaceae</taxon>
        <taxon>Oceanomicrobium</taxon>
    </lineage>
</organism>
<reference evidence="9 10" key="1">
    <citation type="submission" date="2019-12" db="EMBL/GenBank/DDBJ databases">
        <title>Strain KN286 was isolated from seawater, which was collected from Caroline Seamount in the tropical western Pacific.</title>
        <authorList>
            <person name="Wang Q."/>
        </authorList>
    </citation>
    <scope>NUCLEOTIDE SEQUENCE [LARGE SCALE GENOMIC DNA]</scope>
    <source>
        <strain evidence="9 10">KN286</strain>
    </source>
</reference>
<sequence length="345" mass="37108">MIEISTLTKVFGSGQEAMTALDNVSVTIAENEFFTLLGPSGCGKTTLLRMIAGFELPDTGEIRLDGQPVTHLPPHHRPINTVFQNYALFPHMNVAQNVGFGLEMLGRDRKEIDATVARTLELVRLDHLAGRRIDQLSGGQQQRVALARALAPAPKVLLLDEPLSALDFKLRKEMQSELKRLQLETGITFVFVTHDQEEALTMSDRIAVMSAGKILQIGRPMDIYDRPAARFVADFIGDINFIEGTVTDGGTVATGSGDLAVTAPLPASGTTVTLAIRPEHVMPGAEGPNSLAGTLAERVYFGSGTVLEVDLGATRISCRTGDAPFAEGAPLSVTLPPERLQVLQD</sequence>
<dbReference type="GO" id="GO:0015847">
    <property type="term" value="P:putrescine transport"/>
    <property type="evidence" value="ECO:0007669"/>
    <property type="project" value="UniProtKB-ARBA"/>
</dbReference>
<evidence type="ECO:0000256" key="2">
    <source>
        <dbReference type="ARBA" id="ARBA00022475"/>
    </source>
</evidence>
<dbReference type="Pfam" id="PF08402">
    <property type="entry name" value="TOBE_2"/>
    <property type="match status" value="1"/>
</dbReference>
<name>A0A6B0TSG6_9RHOB</name>
<dbReference type="EMBL" id="WUWG01000003">
    <property type="protein sequence ID" value="MXU65679.1"/>
    <property type="molecule type" value="Genomic_DNA"/>
</dbReference>
<gene>
    <name evidence="7 9" type="primary">potA</name>
    <name evidence="9" type="ORF">GSH16_09475</name>
</gene>
<keyword evidence="2 7" id="KW-1003">Cell membrane</keyword>
<dbReference type="PANTHER" id="PTHR42781">
    <property type="entry name" value="SPERMIDINE/PUTRESCINE IMPORT ATP-BINDING PROTEIN POTA"/>
    <property type="match status" value="1"/>
</dbReference>
<dbReference type="PROSITE" id="PS50893">
    <property type="entry name" value="ABC_TRANSPORTER_2"/>
    <property type="match status" value="1"/>
</dbReference>
<dbReference type="InterPro" id="IPR005893">
    <property type="entry name" value="PotA-like"/>
</dbReference>
<dbReference type="SMART" id="SM00382">
    <property type="entry name" value="AAA"/>
    <property type="match status" value="1"/>
</dbReference>